<dbReference type="PANTHER" id="PTHR31394:SF1">
    <property type="entry name" value="TRANSMEMBRANE PROTEIN 199"/>
    <property type="match status" value="1"/>
</dbReference>
<dbReference type="Pfam" id="PF11712">
    <property type="entry name" value="Vma12"/>
    <property type="match status" value="1"/>
</dbReference>
<name>A0A0M8MWU8_9BASI</name>
<keyword evidence="3" id="KW-0256">Endoplasmic reticulum</keyword>
<keyword evidence="8" id="KW-1185">Reference proteome</keyword>
<comment type="caution">
    <text evidence="7">The sequence shown here is derived from an EMBL/GenBank/DDBJ whole genome shotgun (WGS) entry which is preliminary data.</text>
</comment>
<dbReference type="Proteomes" id="UP000037751">
    <property type="component" value="Unassembled WGS sequence"/>
</dbReference>
<dbReference type="VEuPathDB" id="FungiDB:Malapachy_3326"/>
<dbReference type="PANTHER" id="PTHR31394">
    <property type="entry name" value="TRANSMEMBRANE PROTEIN 199"/>
    <property type="match status" value="1"/>
</dbReference>
<dbReference type="GeneID" id="28729675"/>
<evidence type="ECO:0000256" key="2">
    <source>
        <dbReference type="ARBA" id="ARBA00022692"/>
    </source>
</evidence>
<evidence type="ECO:0000313" key="7">
    <source>
        <dbReference type="EMBL" id="KOS15894.1"/>
    </source>
</evidence>
<dbReference type="InterPro" id="IPR021013">
    <property type="entry name" value="ATPase_Vma12"/>
</dbReference>
<dbReference type="GO" id="GO:0070072">
    <property type="term" value="P:vacuolar proton-transporting V-type ATPase complex assembly"/>
    <property type="evidence" value="ECO:0007669"/>
    <property type="project" value="InterPro"/>
</dbReference>
<proteinExistence type="predicted"/>
<dbReference type="AlphaFoldDB" id="A0A0M8MWU8"/>
<keyword evidence="2 6" id="KW-0812">Transmembrane</keyword>
<feature type="transmembrane region" description="Helical" evidence="6">
    <location>
        <begin position="160"/>
        <end position="179"/>
    </location>
</feature>
<evidence type="ECO:0000313" key="8">
    <source>
        <dbReference type="Proteomes" id="UP000037751"/>
    </source>
</evidence>
<dbReference type="EMBL" id="LGAV01000001">
    <property type="protein sequence ID" value="KOS15894.1"/>
    <property type="molecule type" value="Genomic_DNA"/>
</dbReference>
<evidence type="ECO:0000256" key="5">
    <source>
        <dbReference type="ARBA" id="ARBA00023136"/>
    </source>
</evidence>
<evidence type="ECO:0000256" key="3">
    <source>
        <dbReference type="ARBA" id="ARBA00022824"/>
    </source>
</evidence>
<evidence type="ECO:0000256" key="4">
    <source>
        <dbReference type="ARBA" id="ARBA00022989"/>
    </source>
</evidence>
<organism evidence="7 8">
    <name type="scientific">Malassezia pachydermatis</name>
    <dbReference type="NCBI Taxonomy" id="77020"/>
    <lineage>
        <taxon>Eukaryota</taxon>
        <taxon>Fungi</taxon>
        <taxon>Dikarya</taxon>
        <taxon>Basidiomycota</taxon>
        <taxon>Ustilaginomycotina</taxon>
        <taxon>Malasseziomycetes</taxon>
        <taxon>Malasseziales</taxon>
        <taxon>Malasseziaceae</taxon>
        <taxon>Malassezia</taxon>
    </lineage>
</organism>
<reference evidence="7 8" key="1">
    <citation type="submission" date="2015-07" db="EMBL/GenBank/DDBJ databases">
        <title>Draft Genome Sequence of Malassezia furfur CBS1878 and Malassezia pachydermatis CBS1879.</title>
        <authorList>
            <person name="Triana S."/>
            <person name="Ohm R."/>
            <person name="Gonzalez A."/>
            <person name="DeCock H."/>
            <person name="Restrepo S."/>
            <person name="Celis A."/>
        </authorList>
    </citation>
    <scope>NUCLEOTIDE SEQUENCE [LARGE SCALE GENOMIC DNA]</scope>
    <source>
        <strain evidence="7 8">CBS 1879</strain>
    </source>
</reference>
<sequence length="194" mass="21113">MPLLVVPPNTVAALQAILARDDVPPSLRDDLQAALRPAPLHGATPADLSVTETCLPHQVLVDVAHWAQTKNEPTLALSELVRGTSLYFKPPPVYQRPPELDASLEAIQRAHDEKEYARMTAAPPPAAWKATTLATLYPPSREAAQAERVAWRQTRAQMSAVLNIMLSMGAVATAAWWAGGTASPIWVRWQSMKS</sequence>
<protein>
    <submittedName>
        <fullName evidence="7">Uncharacterized protein</fullName>
    </submittedName>
</protein>
<dbReference type="OrthoDB" id="19981at2759"/>
<evidence type="ECO:0000256" key="1">
    <source>
        <dbReference type="ARBA" id="ARBA00004477"/>
    </source>
</evidence>
<gene>
    <name evidence="7" type="ORF">Malapachy_3326</name>
</gene>
<comment type="subcellular location">
    <subcellularLocation>
        <location evidence="1">Endoplasmic reticulum membrane</location>
        <topology evidence="1">Multi-pass membrane protein</topology>
    </subcellularLocation>
</comment>
<accession>A0A0M8MWU8</accession>
<evidence type="ECO:0000256" key="6">
    <source>
        <dbReference type="SAM" id="Phobius"/>
    </source>
</evidence>
<keyword evidence="5 6" id="KW-0472">Membrane</keyword>
<dbReference type="GO" id="GO:0005789">
    <property type="term" value="C:endoplasmic reticulum membrane"/>
    <property type="evidence" value="ECO:0007669"/>
    <property type="project" value="UniProtKB-SubCell"/>
</dbReference>
<keyword evidence="4 6" id="KW-1133">Transmembrane helix</keyword>
<dbReference type="RefSeq" id="XP_017993526.1">
    <property type="nucleotide sequence ID" value="XM_018137799.1"/>
</dbReference>